<evidence type="ECO:0000259" key="3">
    <source>
        <dbReference type="Pfam" id="PF01591"/>
    </source>
</evidence>
<dbReference type="Proteomes" id="UP000078348">
    <property type="component" value="Unassembled WGS sequence"/>
</dbReference>
<accession>A0A196SM76</accession>
<dbReference type="Gene3D" id="3.40.50.300">
    <property type="entry name" value="P-loop containing nucleotide triphosphate hydrolases"/>
    <property type="match status" value="1"/>
</dbReference>
<sequence length="384" mass="45155">MLHRYLNWVGYNTRVFNAGDYRRKLGYTGEDANFFDPHNVTAAQLRNKFAVFALDDLMAFLNEGGDVGIFDATNTTRERRQKILERCYHANVDVLFIESICNDPVLLNKNYEMKLSNSDYASMKREDAMKDFLLRLKQYESIYQTMDEDYDKDTPYIKLYNVGQYLKANRCNGVLESDVVFYLLNAHIQTRKIWLCVHGETDFDAKGILGGDPDLNEHGIHFSKALHDFINEREDRESITILCDTCHRVYQTVRPMQYEYSIDYCNLLRDLDRGEFDYMTYKEIEEKYPEEYKRRGENALMYRYPGGESYLDVKERCHRVLMKLVGSRDSILVIAHAAVIRVIMSYFLDVPGPEIPQIEVKRNTVYELEPTAYCTRTKEYTFEV</sequence>
<reference evidence="4 5" key="1">
    <citation type="submission" date="2016-05" db="EMBL/GenBank/DDBJ databases">
        <title>Nuclear genome of Blastocystis sp. subtype 1 NandII.</title>
        <authorList>
            <person name="Gentekaki E."/>
            <person name="Curtis B."/>
            <person name="Stairs C."/>
            <person name="Eme L."/>
            <person name="Herman E."/>
            <person name="Klimes V."/>
            <person name="Arias M.C."/>
            <person name="Elias M."/>
            <person name="Hilliou F."/>
            <person name="Klute M."/>
            <person name="Malik S.-B."/>
            <person name="Pightling A."/>
            <person name="Rachubinski R."/>
            <person name="Salas D."/>
            <person name="Schlacht A."/>
            <person name="Suga H."/>
            <person name="Archibald J."/>
            <person name="Ball S.G."/>
            <person name="Clark G."/>
            <person name="Dacks J."/>
            <person name="Van Der Giezen M."/>
            <person name="Tsaousis A."/>
            <person name="Roger A."/>
        </authorList>
    </citation>
    <scope>NUCLEOTIDE SEQUENCE [LARGE SCALE GENOMIC DNA]</scope>
    <source>
        <strain evidence="5">ATCC 50177 / NandII</strain>
    </source>
</reference>
<dbReference type="GO" id="GO:0005829">
    <property type="term" value="C:cytosol"/>
    <property type="evidence" value="ECO:0007669"/>
    <property type="project" value="TreeGrafter"/>
</dbReference>
<dbReference type="SUPFAM" id="SSF53254">
    <property type="entry name" value="Phosphoglycerate mutase-like"/>
    <property type="match status" value="1"/>
</dbReference>
<keyword evidence="5" id="KW-1185">Reference proteome</keyword>
<dbReference type="PRINTS" id="PR00991">
    <property type="entry name" value="6PFRUCTKNASE"/>
</dbReference>
<protein>
    <submittedName>
        <fullName evidence="4">6-phosphofructo-2-kinase / fructose-2,6-bisphosphatase</fullName>
    </submittedName>
</protein>
<evidence type="ECO:0000256" key="1">
    <source>
        <dbReference type="ARBA" id="ARBA00022741"/>
    </source>
</evidence>
<dbReference type="AlphaFoldDB" id="A0A196SM76"/>
<dbReference type="InterPro" id="IPR029033">
    <property type="entry name" value="His_PPase_superfam"/>
</dbReference>
<dbReference type="SUPFAM" id="SSF52540">
    <property type="entry name" value="P-loop containing nucleoside triphosphate hydrolases"/>
    <property type="match status" value="1"/>
</dbReference>
<name>A0A196SM76_BLAHN</name>
<dbReference type="GO" id="GO:0003873">
    <property type="term" value="F:6-phosphofructo-2-kinase activity"/>
    <property type="evidence" value="ECO:0007669"/>
    <property type="project" value="InterPro"/>
</dbReference>
<proteinExistence type="predicted"/>
<gene>
    <name evidence="4" type="ORF">AV274_0898</name>
</gene>
<dbReference type="InterPro" id="IPR013079">
    <property type="entry name" value="6Phosfructo_kin"/>
</dbReference>
<dbReference type="Pfam" id="PF01591">
    <property type="entry name" value="6PF2K"/>
    <property type="match status" value="1"/>
</dbReference>
<keyword evidence="2" id="KW-0067">ATP-binding</keyword>
<evidence type="ECO:0000256" key="2">
    <source>
        <dbReference type="ARBA" id="ARBA00022840"/>
    </source>
</evidence>
<dbReference type="GO" id="GO:0006003">
    <property type="term" value="P:fructose 2,6-bisphosphate metabolic process"/>
    <property type="evidence" value="ECO:0007669"/>
    <property type="project" value="InterPro"/>
</dbReference>
<dbReference type="OrthoDB" id="267323at2759"/>
<dbReference type="InterPro" id="IPR027417">
    <property type="entry name" value="P-loop_NTPase"/>
</dbReference>
<dbReference type="FunFam" id="3.40.50.300:FF:000644">
    <property type="entry name" value="GpmB, Fructose-2,6-bisphosphatase"/>
    <property type="match status" value="1"/>
</dbReference>
<keyword evidence="4" id="KW-0808">Transferase</keyword>
<dbReference type="PIRSF" id="PIRSF000709">
    <property type="entry name" value="6PFK_2-Ptase"/>
    <property type="match status" value="1"/>
</dbReference>
<keyword evidence="1" id="KW-0547">Nucleotide-binding</keyword>
<dbReference type="Gene3D" id="3.40.50.1240">
    <property type="entry name" value="Phosphoglycerate mutase-like"/>
    <property type="match status" value="1"/>
</dbReference>
<dbReference type="CDD" id="cd07067">
    <property type="entry name" value="HP_PGM_like"/>
    <property type="match status" value="1"/>
</dbReference>
<dbReference type="STRING" id="478820.A0A196SM76"/>
<dbReference type="InterPro" id="IPR003094">
    <property type="entry name" value="6Pfruct_kin"/>
</dbReference>
<feature type="domain" description="6-phosphofructo-2-kinase" evidence="3">
    <location>
        <begin position="2"/>
        <end position="189"/>
    </location>
</feature>
<dbReference type="Pfam" id="PF00300">
    <property type="entry name" value="His_Phos_1"/>
    <property type="match status" value="1"/>
</dbReference>
<dbReference type="PANTHER" id="PTHR10606:SF32">
    <property type="entry name" value="6-PHOSPHOFRUCTO-2-KINASE 1"/>
    <property type="match status" value="1"/>
</dbReference>
<dbReference type="PANTHER" id="PTHR10606">
    <property type="entry name" value="6-PHOSPHOFRUCTO-2-KINASE/FRUCTOSE-2,6-BISPHOSPHATASE"/>
    <property type="match status" value="1"/>
</dbReference>
<dbReference type="GO" id="GO:0005524">
    <property type="term" value="F:ATP binding"/>
    <property type="evidence" value="ECO:0007669"/>
    <property type="project" value="UniProtKB-KW"/>
</dbReference>
<dbReference type="EMBL" id="LXWW01000033">
    <property type="protein sequence ID" value="OAO17381.1"/>
    <property type="molecule type" value="Genomic_DNA"/>
</dbReference>
<evidence type="ECO:0000313" key="5">
    <source>
        <dbReference type="Proteomes" id="UP000078348"/>
    </source>
</evidence>
<comment type="caution">
    <text evidence="4">The sequence shown here is derived from an EMBL/GenBank/DDBJ whole genome shotgun (WGS) entry which is preliminary data.</text>
</comment>
<organism evidence="4 5">
    <name type="scientific">Blastocystis sp. subtype 1 (strain ATCC 50177 / NandII)</name>
    <dbReference type="NCBI Taxonomy" id="478820"/>
    <lineage>
        <taxon>Eukaryota</taxon>
        <taxon>Sar</taxon>
        <taxon>Stramenopiles</taxon>
        <taxon>Bigyra</taxon>
        <taxon>Opalozoa</taxon>
        <taxon>Opalinata</taxon>
        <taxon>Blastocystidae</taxon>
        <taxon>Blastocystis</taxon>
    </lineage>
</organism>
<dbReference type="GO" id="GO:0006000">
    <property type="term" value="P:fructose metabolic process"/>
    <property type="evidence" value="ECO:0007669"/>
    <property type="project" value="InterPro"/>
</dbReference>
<evidence type="ECO:0000313" key="4">
    <source>
        <dbReference type="EMBL" id="OAO17381.1"/>
    </source>
</evidence>
<dbReference type="SMART" id="SM00855">
    <property type="entry name" value="PGAM"/>
    <property type="match status" value="1"/>
</dbReference>
<keyword evidence="4" id="KW-0418">Kinase</keyword>
<dbReference type="InterPro" id="IPR013078">
    <property type="entry name" value="His_Pase_superF_clade-1"/>
</dbReference>